<dbReference type="OrthoDB" id="270651at2759"/>
<keyword evidence="3" id="KW-1185">Reference proteome</keyword>
<dbReference type="Proteomes" id="UP000636800">
    <property type="component" value="Unassembled WGS sequence"/>
</dbReference>
<protein>
    <submittedName>
        <fullName evidence="2">Uncharacterized protein</fullName>
    </submittedName>
</protein>
<accession>A0A835RBA2</accession>
<comment type="caution">
    <text evidence="2">The sequence shown here is derived from an EMBL/GenBank/DDBJ whole genome shotgun (WGS) entry which is preliminary data.</text>
</comment>
<dbReference type="EMBL" id="JADCNL010000004">
    <property type="protein sequence ID" value="KAG0484800.1"/>
    <property type="molecule type" value="Genomic_DNA"/>
</dbReference>
<evidence type="ECO:0000256" key="1">
    <source>
        <dbReference type="SAM" id="MobiDB-lite"/>
    </source>
</evidence>
<name>A0A835RBA2_VANPL</name>
<evidence type="ECO:0000313" key="2">
    <source>
        <dbReference type="EMBL" id="KAG0484800.1"/>
    </source>
</evidence>
<proteinExistence type="predicted"/>
<gene>
    <name evidence="2" type="ORF">HPP92_008879</name>
</gene>
<feature type="region of interest" description="Disordered" evidence="1">
    <location>
        <begin position="1"/>
        <end position="33"/>
    </location>
</feature>
<sequence>MDEPTGTIWRPCEPPEKQSDLGGSSIGNEDNYDAIVPTDRLKQQQQGIKL</sequence>
<reference evidence="2 3" key="1">
    <citation type="journal article" date="2020" name="Nat. Food">
        <title>A phased Vanilla planifolia genome enables genetic improvement of flavour and production.</title>
        <authorList>
            <person name="Hasing T."/>
            <person name="Tang H."/>
            <person name="Brym M."/>
            <person name="Khazi F."/>
            <person name="Huang T."/>
            <person name="Chambers A.H."/>
        </authorList>
    </citation>
    <scope>NUCLEOTIDE SEQUENCE [LARGE SCALE GENOMIC DNA]</scope>
    <source>
        <tissue evidence="2">Leaf</tissue>
    </source>
</reference>
<dbReference type="AlphaFoldDB" id="A0A835RBA2"/>
<organism evidence="2 3">
    <name type="scientific">Vanilla planifolia</name>
    <name type="common">Vanilla</name>
    <dbReference type="NCBI Taxonomy" id="51239"/>
    <lineage>
        <taxon>Eukaryota</taxon>
        <taxon>Viridiplantae</taxon>
        <taxon>Streptophyta</taxon>
        <taxon>Embryophyta</taxon>
        <taxon>Tracheophyta</taxon>
        <taxon>Spermatophyta</taxon>
        <taxon>Magnoliopsida</taxon>
        <taxon>Liliopsida</taxon>
        <taxon>Asparagales</taxon>
        <taxon>Orchidaceae</taxon>
        <taxon>Vanilloideae</taxon>
        <taxon>Vanilleae</taxon>
        <taxon>Vanilla</taxon>
    </lineage>
</organism>
<evidence type="ECO:0000313" key="3">
    <source>
        <dbReference type="Proteomes" id="UP000636800"/>
    </source>
</evidence>